<keyword evidence="4" id="KW-1185">Reference proteome</keyword>
<dbReference type="GO" id="GO:0034236">
    <property type="term" value="F:protein kinase A catalytic subunit binding"/>
    <property type="evidence" value="ECO:0007669"/>
    <property type="project" value="TreeGrafter"/>
</dbReference>
<dbReference type="OrthoDB" id="409725at2759"/>
<feature type="non-terminal residue" evidence="3">
    <location>
        <position position="1"/>
    </location>
</feature>
<dbReference type="Proteomes" id="UP000717328">
    <property type="component" value="Unassembled WGS sequence"/>
</dbReference>
<reference evidence="3" key="1">
    <citation type="submission" date="2021-02" db="EMBL/GenBank/DDBJ databases">
        <authorList>
            <person name="Nieuwenhuis M."/>
            <person name="Van De Peppel L.J.J."/>
        </authorList>
    </citation>
    <scope>NUCLEOTIDE SEQUENCE</scope>
    <source>
        <strain evidence="3">D49</strain>
    </source>
</reference>
<dbReference type="InterPro" id="IPR000595">
    <property type="entry name" value="cNMP-bd_dom"/>
</dbReference>
<dbReference type="PROSITE" id="PS50042">
    <property type="entry name" value="CNMP_BINDING_3"/>
    <property type="match status" value="1"/>
</dbReference>
<dbReference type="AlphaFoldDB" id="A0A9P7GLI2"/>
<dbReference type="GO" id="GO:0004862">
    <property type="term" value="F:cAMP-dependent protein kinase inhibitor activity"/>
    <property type="evidence" value="ECO:0007669"/>
    <property type="project" value="TreeGrafter"/>
</dbReference>
<evidence type="ECO:0000313" key="3">
    <source>
        <dbReference type="EMBL" id="KAG5649480.1"/>
    </source>
</evidence>
<keyword evidence="1" id="KW-1133">Transmembrane helix</keyword>
<dbReference type="PANTHER" id="PTHR11635:SF152">
    <property type="entry name" value="CAMP-DEPENDENT PROTEIN KINASE TYPE I REGULATORY SUBUNIT-RELATED"/>
    <property type="match status" value="1"/>
</dbReference>
<protein>
    <recommendedName>
        <fullName evidence="2">Cyclic nucleotide-binding domain-containing protein</fullName>
    </recommendedName>
</protein>
<name>A0A9P7GLI2_9AGAR</name>
<feature type="domain" description="Cyclic nucleotide-binding" evidence="2">
    <location>
        <begin position="7"/>
        <end position="124"/>
    </location>
</feature>
<dbReference type="SUPFAM" id="SSF51206">
    <property type="entry name" value="cAMP-binding domain-like"/>
    <property type="match status" value="1"/>
</dbReference>
<dbReference type="Gene3D" id="2.60.120.10">
    <property type="entry name" value="Jelly Rolls"/>
    <property type="match status" value="1"/>
</dbReference>
<organism evidence="3 4">
    <name type="scientific">Sphagnurus paluster</name>
    <dbReference type="NCBI Taxonomy" id="117069"/>
    <lineage>
        <taxon>Eukaryota</taxon>
        <taxon>Fungi</taxon>
        <taxon>Dikarya</taxon>
        <taxon>Basidiomycota</taxon>
        <taxon>Agaricomycotina</taxon>
        <taxon>Agaricomycetes</taxon>
        <taxon>Agaricomycetidae</taxon>
        <taxon>Agaricales</taxon>
        <taxon>Tricholomatineae</taxon>
        <taxon>Lyophyllaceae</taxon>
        <taxon>Sphagnurus</taxon>
    </lineage>
</organism>
<proteinExistence type="predicted"/>
<dbReference type="PANTHER" id="PTHR11635">
    <property type="entry name" value="CAMP-DEPENDENT PROTEIN KINASE REGULATORY CHAIN"/>
    <property type="match status" value="1"/>
</dbReference>
<evidence type="ECO:0000259" key="2">
    <source>
        <dbReference type="PROSITE" id="PS50042"/>
    </source>
</evidence>
<evidence type="ECO:0000313" key="4">
    <source>
        <dbReference type="Proteomes" id="UP000717328"/>
    </source>
</evidence>
<keyword evidence="1" id="KW-0812">Transmembrane</keyword>
<dbReference type="InterPro" id="IPR018490">
    <property type="entry name" value="cNMP-bd_dom_sf"/>
</dbReference>
<dbReference type="EMBL" id="JABCKI010000962">
    <property type="protein sequence ID" value="KAG5649480.1"/>
    <property type="molecule type" value="Genomic_DNA"/>
</dbReference>
<reference evidence="3" key="2">
    <citation type="submission" date="2021-10" db="EMBL/GenBank/DDBJ databases">
        <title>Phylogenomics reveals ancestral predisposition of the termite-cultivated fungus Termitomyces towards a domesticated lifestyle.</title>
        <authorList>
            <person name="Auxier B."/>
            <person name="Grum-Grzhimaylo A."/>
            <person name="Cardenas M.E."/>
            <person name="Lodge J.D."/>
            <person name="Laessoe T."/>
            <person name="Pedersen O."/>
            <person name="Smith M.E."/>
            <person name="Kuyper T.W."/>
            <person name="Franco-Molano E.A."/>
            <person name="Baroni T.J."/>
            <person name="Aanen D.K."/>
        </authorList>
    </citation>
    <scope>NUCLEOTIDE SEQUENCE</scope>
    <source>
        <strain evidence="3">D49</strain>
    </source>
</reference>
<dbReference type="GO" id="GO:0005829">
    <property type="term" value="C:cytosol"/>
    <property type="evidence" value="ECO:0007669"/>
    <property type="project" value="TreeGrafter"/>
</dbReference>
<dbReference type="SMART" id="SM00100">
    <property type="entry name" value="cNMP"/>
    <property type="match status" value="1"/>
</dbReference>
<gene>
    <name evidence="3" type="ORF">H0H81_003589</name>
</gene>
<dbReference type="GO" id="GO:0030552">
    <property type="term" value="F:cAMP binding"/>
    <property type="evidence" value="ECO:0007669"/>
    <property type="project" value="TreeGrafter"/>
</dbReference>
<evidence type="ECO:0000256" key="1">
    <source>
        <dbReference type="SAM" id="Phobius"/>
    </source>
</evidence>
<dbReference type="InterPro" id="IPR014710">
    <property type="entry name" value="RmlC-like_jellyroll"/>
</dbReference>
<feature type="transmembrane region" description="Helical" evidence="1">
    <location>
        <begin position="116"/>
        <end position="136"/>
    </location>
</feature>
<dbReference type="CDD" id="cd00038">
    <property type="entry name" value="CAP_ED"/>
    <property type="match status" value="1"/>
</dbReference>
<dbReference type="GO" id="GO:0005952">
    <property type="term" value="C:cAMP-dependent protein kinase complex"/>
    <property type="evidence" value="ECO:0007669"/>
    <property type="project" value="InterPro"/>
</dbReference>
<dbReference type="InterPro" id="IPR050503">
    <property type="entry name" value="cAMP-dep_PK_reg_su-like"/>
</dbReference>
<accession>A0A9P7GLI2</accession>
<keyword evidence="1" id="KW-0472">Membrane</keyword>
<sequence>AFSSHGDLAPDLLRPIAAYFERCEFPAGHVLWRQGDAPDGLYIVEAGVLRASYRFSEGARSVEESMVPGTVAGELSALSLLPRNASVVVERPATLWKLSTENLERLERENPDMGRAFLRLVLKGVFAVILTFWPVLMARVCVAAKIDYDILLSALASRQ</sequence>
<dbReference type="Pfam" id="PF00027">
    <property type="entry name" value="cNMP_binding"/>
    <property type="match status" value="1"/>
</dbReference>
<comment type="caution">
    <text evidence="3">The sequence shown here is derived from an EMBL/GenBank/DDBJ whole genome shotgun (WGS) entry which is preliminary data.</text>
</comment>